<evidence type="ECO:0000313" key="4">
    <source>
        <dbReference type="Proteomes" id="UP001575622"/>
    </source>
</evidence>
<dbReference type="EMBL" id="JBHDLN010000032">
    <property type="protein sequence ID" value="MFB0847212.1"/>
    <property type="molecule type" value="Genomic_DNA"/>
</dbReference>
<feature type="domain" description="Pyrroline-5-carboxylate reductase catalytic N-terminal" evidence="2">
    <location>
        <begin position="2"/>
        <end position="93"/>
    </location>
</feature>
<sequence length="209" mass="22422">MKIASIGSGNMGGTLGKRWAAHGHQVMFGSRDPQSDKIRTLVQEAGTNAQAGTVQEAAAFGEVILLAVLPSDVERVLEEAGDLDNKILINCTNRFDGKSADMEVQRLAQNARIVRAYHTLPWEVLANPQYGTGNATAFLSGDDAEAKEIVARLSRDIGLDPVDVGDSASMEKIEAAIGTLWSILSPQFGRDYGLRILRRGMDNPVLSGS</sequence>
<gene>
    <name evidence="3" type="ORF">ACEU3E_34140</name>
</gene>
<keyword evidence="1" id="KW-0560">Oxidoreductase</keyword>
<reference evidence="3 4" key="1">
    <citation type="submission" date="2024-09" db="EMBL/GenBank/DDBJ databases">
        <authorList>
            <person name="Makale K.P.P."/>
            <person name="Makhzoum A."/>
            <person name="Rantong G."/>
            <person name="Rahube T.O."/>
        </authorList>
    </citation>
    <scope>NUCLEOTIDE SEQUENCE [LARGE SCALE GENOMIC DNA]</scope>
    <source>
        <strain evidence="3 4">KM_D13</strain>
    </source>
</reference>
<organism evidence="3 4">
    <name type="scientific">Paenibacillus oleatilyticus</name>
    <dbReference type="NCBI Taxonomy" id="2594886"/>
    <lineage>
        <taxon>Bacteria</taxon>
        <taxon>Bacillati</taxon>
        <taxon>Bacillota</taxon>
        <taxon>Bacilli</taxon>
        <taxon>Bacillales</taxon>
        <taxon>Paenibacillaceae</taxon>
        <taxon>Paenibacillus</taxon>
    </lineage>
</organism>
<evidence type="ECO:0000256" key="1">
    <source>
        <dbReference type="ARBA" id="ARBA00023002"/>
    </source>
</evidence>
<dbReference type="InterPro" id="IPR028939">
    <property type="entry name" value="P5C_Rdtase_cat_N"/>
</dbReference>
<dbReference type="PANTHER" id="PTHR14239">
    <property type="entry name" value="DUDULIN-RELATED"/>
    <property type="match status" value="1"/>
</dbReference>
<dbReference type="Gene3D" id="3.40.50.720">
    <property type="entry name" value="NAD(P)-binding Rossmann-like Domain"/>
    <property type="match status" value="1"/>
</dbReference>
<dbReference type="InterPro" id="IPR051267">
    <property type="entry name" value="STEAP_metalloreductase"/>
</dbReference>
<dbReference type="SUPFAM" id="SSF51735">
    <property type="entry name" value="NAD(P)-binding Rossmann-fold domains"/>
    <property type="match status" value="1"/>
</dbReference>
<evidence type="ECO:0000259" key="2">
    <source>
        <dbReference type="Pfam" id="PF03807"/>
    </source>
</evidence>
<evidence type="ECO:0000313" key="3">
    <source>
        <dbReference type="EMBL" id="MFB0847212.1"/>
    </source>
</evidence>
<dbReference type="RefSeq" id="WP_373957062.1">
    <property type="nucleotide sequence ID" value="NZ_JBHDLN010000032.1"/>
</dbReference>
<protein>
    <submittedName>
        <fullName evidence="3">NADPH-dependent F420 reductase</fullName>
    </submittedName>
</protein>
<proteinExistence type="predicted"/>
<comment type="caution">
    <text evidence="3">The sequence shown here is derived from an EMBL/GenBank/DDBJ whole genome shotgun (WGS) entry which is preliminary data.</text>
</comment>
<dbReference type="Proteomes" id="UP001575622">
    <property type="component" value="Unassembled WGS sequence"/>
</dbReference>
<dbReference type="PANTHER" id="PTHR14239:SF10">
    <property type="entry name" value="REDUCTASE"/>
    <property type="match status" value="1"/>
</dbReference>
<accession>A0ABV4VC24</accession>
<keyword evidence="4" id="KW-1185">Reference proteome</keyword>
<dbReference type="InterPro" id="IPR036291">
    <property type="entry name" value="NAD(P)-bd_dom_sf"/>
</dbReference>
<name>A0ABV4VC24_9BACL</name>
<dbReference type="Pfam" id="PF03807">
    <property type="entry name" value="F420_oxidored"/>
    <property type="match status" value="1"/>
</dbReference>